<organism evidence="4 5">
    <name type="scientific">Sphingobacterium tabacisoli</name>
    <dbReference type="NCBI Taxonomy" id="2044855"/>
    <lineage>
        <taxon>Bacteria</taxon>
        <taxon>Pseudomonadati</taxon>
        <taxon>Bacteroidota</taxon>
        <taxon>Sphingobacteriia</taxon>
        <taxon>Sphingobacteriales</taxon>
        <taxon>Sphingobacteriaceae</taxon>
        <taxon>Sphingobacterium</taxon>
    </lineage>
</organism>
<evidence type="ECO:0000313" key="4">
    <source>
        <dbReference type="EMBL" id="MFD2556811.1"/>
    </source>
</evidence>
<dbReference type="PROSITE" id="PS50930">
    <property type="entry name" value="HTH_LYTTR"/>
    <property type="match status" value="1"/>
</dbReference>
<dbReference type="SMART" id="SM00850">
    <property type="entry name" value="LytTR"/>
    <property type="match status" value="1"/>
</dbReference>
<evidence type="ECO:0000259" key="3">
    <source>
        <dbReference type="PROSITE" id="PS50930"/>
    </source>
</evidence>
<dbReference type="RefSeq" id="WP_210354783.1">
    <property type="nucleotide sequence ID" value="NZ_JAEQMU010000002.1"/>
</dbReference>
<sequence length="240" mass="27425">MGKVLKCIIIDDEEGAHLVLRYYIKDLKKLQLEASFYNPVEAMDYMYRNPVDLIFLDINMPGMTGLQMLKALNNPPLVILTTAYTEYALESYEYRVVDYLVKPFDTARFMAAMDNVFNRFRSIAGLSEVKDSAQVPEVASLILKVDGDIIKVLLRDIVHVQSWGNYVKVFTDEGHYLSAITTSEIEQKLDKKLFIRIHKSHIVSLNRIRKISGGQLELGNGTILPIGNTYKRELLEAFQL</sequence>
<dbReference type="SUPFAM" id="SSF52172">
    <property type="entry name" value="CheY-like"/>
    <property type="match status" value="1"/>
</dbReference>
<evidence type="ECO:0000256" key="1">
    <source>
        <dbReference type="PROSITE-ProRule" id="PRU00169"/>
    </source>
</evidence>
<protein>
    <submittedName>
        <fullName evidence="4">LytR/AlgR family response regulator transcription factor</fullName>
    </submittedName>
</protein>
<accession>A0ABW5L6I4</accession>
<keyword evidence="5" id="KW-1185">Reference proteome</keyword>
<dbReference type="InterPro" id="IPR046947">
    <property type="entry name" value="LytR-like"/>
</dbReference>
<feature type="domain" description="HTH LytTR-type" evidence="3">
    <location>
        <begin position="141"/>
        <end position="240"/>
    </location>
</feature>
<dbReference type="EMBL" id="JBHULD010000025">
    <property type="protein sequence ID" value="MFD2556811.1"/>
    <property type="molecule type" value="Genomic_DNA"/>
</dbReference>
<feature type="domain" description="Response regulatory" evidence="2">
    <location>
        <begin position="6"/>
        <end position="117"/>
    </location>
</feature>
<dbReference type="Gene3D" id="2.40.50.1020">
    <property type="entry name" value="LytTr DNA-binding domain"/>
    <property type="match status" value="1"/>
</dbReference>
<name>A0ABW5L6I4_9SPHI</name>
<dbReference type="Pfam" id="PF04397">
    <property type="entry name" value="LytTR"/>
    <property type="match status" value="1"/>
</dbReference>
<dbReference type="Gene3D" id="3.40.50.2300">
    <property type="match status" value="1"/>
</dbReference>
<dbReference type="Pfam" id="PF00072">
    <property type="entry name" value="Response_reg"/>
    <property type="match status" value="1"/>
</dbReference>
<dbReference type="PANTHER" id="PTHR37299:SF1">
    <property type="entry name" value="STAGE 0 SPORULATION PROTEIN A HOMOLOG"/>
    <property type="match status" value="1"/>
</dbReference>
<feature type="modified residue" description="4-aspartylphosphate" evidence="1">
    <location>
        <position position="57"/>
    </location>
</feature>
<comment type="caution">
    <text evidence="4">The sequence shown here is derived from an EMBL/GenBank/DDBJ whole genome shotgun (WGS) entry which is preliminary data.</text>
</comment>
<dbReference type="SMART" id="SM00448">
    <property type="entry name" value="REC"/>
    <property type="match status" value="1"/>
</dbReference>
<dbReference type="PANTHER" id="PTHR37299">
    <property type="entry name" value="TRANSCRIPTIONAL REGULATOR-RELATED"/>
    <property type="match status" value="1"/>
</dbReference>
<dbReference type="InterPro" id="IPR011006">
    <property type="entry name" value="CheY-like_superfamily"/>
</dbReference>
<dbReference type="InterPro" id="IPR007492">
    <property type="entry name" value="LytTR_DNA-bd_dom"/>
</dbReference>
<reference evidence="5" key="1">
    <citation type="journal article" date="2019" name="Int. J. Syst. Evol. Microbiol.">
        <title>The Global Catalogue of Microorganisms (GCM) 10K type strain sequencing project: providing services to taxonomists for standard genome sequencing and annotation.</title>
        <authorList>
            <consortium name="The Broad Institute Genomics Platform"/>
            <consortium name="The Broad Institute Genome Sequencing Center for Infectious Disease"/>
            <person name="Wu L."/>
            <person name="Ma J."/>
        </authorList>
    </citation>
    <scope>NUCLEOTIDE SEQUENCE [LARGE SCALE GENOMIC DNA]</scope>
    <source>
        <strain evidence="5">KCTC 52298</strain>
    </source>
</reference>
<evidence type="ECO:0000313" key="5">
    <source>
        <dbReference type="Proteomes" id="UP001597440"/>
    </source>
</evidence>
<gene>
    <name evidence="4" type="ORF">ACFSQW_20650</name>
</gene>
<dbReference type="Proteomes" id="UP001597440">
    <property type="component" value="Unassembled WGS sequence"/>
</dbReference>
<keyword evidence="1" id="KW-0597">Phosphoprotein</keyword>
<dbReference type="InterPro" id="IPR001789">
    <property type="entry name" value="Sig_transdc_resp-reg_receiver"/>
</dbReference>
<proteinExistence type="predicted"/>
<dbReference type="PROSITE" id="PS50110">
    <property type="entry name" value="RESPONSE_REGULATORY"/>
    <property type="match status" value="1"/>
</dbReference>
<evidence type="ECO:0000259" key="2">
    <source>
        <dbReference type="PROSITE" id="PS50110"/>
    </source>
</evidence>